<dbReference type="GO" id="GO:0005737">
    <property type="term" value="C:cytoplasm"/>
    <property type="evidence" value="ECO:0007669"/>
    <property type="project" value="TreeGrafter"/>
</dbReference>
<dbReference type="PANTHER" id="PTHR46088:SF1">
    <property type="entry name" value="TUBULIN--TYROSINE LIGASE-LIKE PROTEIN 12"/>
    <property type="match status" value="1"/>
</dbReference>
<dbReference type="InterPro" id="IPR027749">
    <property type="entry name" value="TTLL12"/>
</dbReference>
<accession>A0A0R3WXM2</accession>
<evidence type="ECO:0000313" key="2">
    <source>
        <dbReference type="EMBL" id="VDM27097.1"/>
    </source>
</evidence>
<dbReference type="STRING" id="6205.A0A0R3WXM2"/>
<dbReference type="InterPro" id="IPR057954">
    <property type="entry name" value="SET_TTL12"/>
</dbReference>
<dbReference type="PANTHER" id="PTHR46088">
    <property type="entry name" value="TUBULIN--TYROSINE LIGASE-LIKE PROTEIN 12"/>
    <property type="match status" value="1"/>
</dbReference>
<dbReference type="EMBL" id="UYWX01007745">
    <property type="protein sequence ID" value="VDM27097.1"/>
    <property type="molecule type" value="Genomic_DNA"/>
</dbReference>
<gene>
    <name evidence="2" type="ORF">TTAC_LOCUS5497</name>
</gene>
<protein>
    <submittedName>
        <fullName evidence="4">Tubulin--tyrosine ligase-like protein 12</fullName>
    </submittedName>
</protein>
<dbReference type="WBParaSite" id="TTAC_0000551201-mRNA-1">
    <property type="protein sequence ID" value="TTAC_0000551201-mRNA-1"/>
    <property type="gene ID" value="TTAC_0000551201"/>
</dbReference>
<sequence length="150" mass="17639">MDQYTYDDFLRHHAPVLISMQVPELYWPSVHNKLLNKIFDAPTKFDLGMLNYTSETTHEVVERELFVSVKVDEVRFSNPESVFLVDHAWTFELPDVRNTLKSNATLLLRMKTMMCIEEETEDEAIEAVMQKMWKCVSGIILFLRSPTFKF</sequence>
<evidence type="ECO:0000313" key="4">
    <source>
        <dbReference type="WBParaSite" id="TTAC_0000551201-mRNA-1"/>
    </source>
</evidence>
<keyword evidence="3" id="KW-1185">Reference proteome</keyword>
<reference evidence="4" key="1">
    <citation type="submission" date="2017-02" db="UniProtKB">
        <authorList>
            <consortium name="WormBaseParasite"/>
        </authorList>
    </citation>
    <scope>IDENTIFICATION</scope>
</reference>
<organism evidence="4">
    <name type="scientific">Hydatigena taeniaeformis</name>
    <name type="common">Feline tapeworm</name>
    <name type="synonym">Taenia taeniaeformis</name>
    <dbReference type="NCBI Taxonomy" id="6205"/>
    <lineage>
        <taxon>Eukaryota</taxon>
        <taxon>Metazoa</taxon>
        <taxon>Spiralia</taxon>
        <taxon>Lophotrochozoa</taxon>
        <taxon>Platyhelminthes</taxon>
        <taxon>Cestoda</taxon>
        <taxon>Eucestoda</taxon>
        <taxon>Cyclophyllidea</taxon>
        <taxon>Taeniidae</taxon>
        <taxon>Hydatigera</taxon>
    </lineage>
</organism>
<dbReference type="OrthoDB" id="60477at2759"/>
<evidence type="ECO:0000259" key="1">
    <source>
        <dbReference type="Pfam" id="PF25556"/>
    </source>
</evidence>
<dbReference type="Proteomes" id="UP000274429">
    <property type="component" value="Unassembled WGS sequence"/>
</dbReference>
<name>A0A0R3WXM2_HYDTA</name>
<evidence type="ECO:0000313" key="3">
    <source>
        <dbReference type="Proteomes" id="UP000274429"/>
    </source>
</evidence>
<dbReference type="AlphaFoldDB" id="A0A0R3WXM2"/>
<proteinExistence type="predicted"/>
<reference evidence="2 3" key="2">
    <citation type="submission" date="2018-11" db="EMBL/GenBank/DDBJ databases">
        <authorList>
            <consortium name="Pathogen Informatics"/>
        </authorList>
    </citation>
    <scope>NUCLEOTIDE SEQUENCE [LARGE SCALE GENOMIC DNA]</scope>
</reference>
<feature type="domain" description="Tubulin--tyrosine ligase-like protein 12 SET-like" evidence="1">
    <location>
        <begin position="68"/>
        <end position="135"/>
    </location>
</feature>
<dbReference type="Pfam" id="PF25556">
    <property type="entry name" value="SET_TTL"/>
    <property type="match status" value="1"/>
</dbReference>